<proteinExistence type="predicted"/>
<feature type="compositionally biased region" description="Low complexity" evidence="1">
    <location>
        <begin position="393"/>
        <end position="403"/>
    </location>
</feature>
<dbReference type="Proteomes" id="UP000054560">
    <property type="component" value="Unassembled WGS sequence"/>
</dbReference>
<name>A0A0L0FEC2_9EUKA</name>
<organism evidence="2 3">
    <name type="scientific">Sphaeroforma arctica JP610</name>
    <dbReference type="NCBI Taxonomy" id="667725"/>
    <lineage>
        <taxon>Eukaryota</taxon>
        <taxon>Ichthyosporea</taxon>
        <taxon>Ichthyophonida</taxon>
        <taxon>Sphaeroforma</taxon>
    </lineage>
</organism>
<sequence length="426" mass="46621">MISAVPLMPGQDYRRPEPIGVFDADTEVKVTPFPARRQFLREYRPTMHNVSSYVLKTHFMDYGLSRVKSLWIDEEVTNEYSHGTPDQPLFASQTLVHNCRICREEGNFDTNNESFFSSDSPVKVHDELEHTLQEQQVQGEQYTAVETPSSTSTADKESRRYSNPFWDDLPTGPNFEENSSVSERETVNGGYKRPYPFEGQTGSNCEGVSSIALDDFVDKVRSIADSATPDATLNSLYKYCDRTKETGEYVNTLVGDMETRKGDVEADKEHVAHTQSPTLKRACLDHRDVGNLQASTQFVLMQLATDENTQKQTAASNSVTHAGSIDNREVGNCIDGIALSDVSDLSESELVTPESSDEDKIVLSPPSPSASTAVSALAMALNTATTSTGFSVDSEPSDASGSDGESDEETIQSDADGSKTGTLLAI</sequence>
<evidence type="ECO:0000256" key="1">
    <source>
        <dbReference type="SAM" id="MobiDB-lite"/>
    </source>
</evidence>
<feature type="region of interest" description="Disordered" evidence="1">
    <location>
        <begin position="348"/>
        <end position="370"/>
    </location>
</feature>
<dbReference type="EMBL" id="KQ244044">
    <property type="protein sequence ID" value="KNC74836.1"/>
    <property type="molecule type" value="Genomic_DNA"/>
</dbReference>
<feature type="region of interest" description="Disordered" evidence="1">
    <location>
        <begin position="386"/>
        <end position="426"/>
    </location>
</feature>
<evidence type="ECO:0000313" key="3">
    <source>
        <dbReference type="Proteomes" id="UP000054560"/>
    </source>
</evidence>
<reference evidence="2 3" key="1">
    <citation type="submission" date="2011-02" db="EMBL/GenBank/DDBJ databases">
        <title>The Genome Sequence of Sphaeroforma arctica JP610.</title>
        <authorList>
            <consortium name="The Broad Institute Genome Sequencing Platform"/>
            <person name="Russ C."/>
            <person name="Cuomo C."/>
            <person name="Young S.K."/>
            <person name="Zeng Q."/>
            <person name="Gargeya S."/>
            <person name="Alvarado L."/>
            <person name="Berlin A."/>
            <person name="Chapman S.B."/>
            <person name="Chen Z."/>
            <person name="Freedman E."/>
            <person name="Gellesch M."/>
            <person name="Goldberg J."/>
            <person name="Griggs A."/>
            <person name="Gujja S."/>
            <person name="Heilman E."/>
            <person name="Heiman D."/>
            <person name="Howarth C."/>
            <person name="Mehta T."/>
            <person name="Neiman D."/>
            <person name="Pearson M."/>
            <person name="Roberts A."/>
            <person name="Saif S."/>
            <person name="Shea T."/>
            <person name="Shenoy N."/>
            <person name="Sisk P."/>
            <person name="Stolte C."/>
            <person name="Sykes S."/>
            <person name="White J."/>
            <person name="Yandava C."/>
            <person name="Burger G."/>
            <person name="Gray M.W."/>
            <person name="Holland P.W.H."/>
            <person name="King N."/>
            <person name="Lang F.B.F."/>
            <person name="Roger A.J."/>
            <person name="Ruiz-Trillo I."/>
            <person name="Haas B."/>
            <person name="Nusbaum C."/>
            <person name="Birren B."/>
        </authorList>
    </citation>
    <scope>NUCLEOTIDE SEQUENCE [LARGE SCALE GENOMIC DNA]</scope>
    <source>
        <strain evidence="2 3">JP610</strain>
    </source>
</reference>
<gene>
    <name evidence="2" type="ORF">SARC_12624</name>
</gene>
<evidence type="ECO:0000313" key="2">
    <source>
        <dbReference type="EMBL" id="KNC74836.1"/>
    </source>
</evidence>
<protein>
    <submittedName>
        <fullName evidence="2">Uncharacterized protein</fullName>
    </submittedName>
</protein>
<dbReference type="GeneID" id="25913128"/>
<feature type="region of interest" description="Disordered" evidence="1">
    <location>
        <begin position="134"/>
        <end position="203"/>
    </location>
</feature>
<accession>A0A0L0FEC2</accession>
<dbReference type="AlphaFoldDB" id="A0A0L0FEC2"/>
<feature type="compositionally biased region" description="Polar residues" evidence="1">
    <location>
        <begin position="134"/>
        <end position="153"/>
    </location>
</feature>
<dbReference type="RefSeq" id="XP_014148738.1">
    <property type="nucleotide sequence ID" value="XM_014293263.1"/>
</dbReference>
<feature type="compositionally biased region" description="Polar residues" evidence="1">
    <location>
        <begin position="412"/>
        <end position="426"/>
    </location>
</feature>
<keyword evidence="3" id="KW-1185">Reference proteome</keyword>